<reference evidence="2 3" key="1">
    <citation type="submission" date="2015-03" db="EMBL/GenBank/DDBJ databases">
        <title>Genome study of Acetobacter sp. SLV-7.</title>
        <authorList>
            <person name="Cho G.Y."/>
            <person name="Jeon C.O."/>
        </authorList>
    </citation>
    <scope>NUCLEOTIDE SEQUENCE [LARGE SCALE GENOMIC DNA]</scope>
    <source>
        <strain evidence="2 3">SLV-7</strain>
    </source>
</reference>
<accession>A0ABN4NLY5</accession>
<feature type="transmembrane region" description="Helical" evidence="1">
    <location>
        <begin position="61"/>
        <end position="83"/>
    </location>
</feature>
<evidence type="ECO:0000256" key="1">
    <source>
        <dbReference type="SAM" id="Phobius"/>
    </source>
</evidence>
<name>A0ABN4NLY5_9PROT</name>
<dbReference type="Proteomes" id="UP000076595">
    <property type="component" value="Chromosome"/>
</dbReference>
<keyword evidence="3" id="KW-1185">Reference proteome</keyword>
<feature type="transmembrane region" description="Helical" evidence="1">
    <location>
        <begin position="138"/>
        <end position="160"/>
    </location>
</feature>
<dbReference type="RefSeq" id="WP_063353469.1">
    <property type="nucleotide sequence ID" value="NZ_CP011120.1"/>
</dbReference>
<evidence type="ECO:0000313" key="3">
    <source>
        <dbReference type="Proteomes" id="UP000076595"/>
    </source>
</evidence>
<feature type="transmembrane region" description="Helical" evidence="1">
    <location>
        <begin position="36"/>
        <end position="55"/>
    </location>
</feature>
<organism evidence="2 3">
    <name type="scientific">Acetobacter oryzifermentans</name>
    <dbReference type="NCBI Taxonomy" id="1633874"/>
    <lineage>
        <taxon>Bacteria</taxon>
        <taxon>Pseudomonadati</taxon>
        <taxon>Pseudomonadota</taxon>
        <taxon>Alphaproteobacteria</taxon>
        <taxon>Acetobacterales</taxon>
        <taxon>Acetobacteraceae</taxon>
        <taxon>Acetobacter</taxon>
    </lineage>
</organism>
<keyword evidence="1" id="KW-0472">Membrane</keyword>
<keyword evidence="1" id="KW-1133">Transmembrane helix</keyword>
<protein>
    <submittedName>
        <fullName evidence="2">Uncharacterized protein</fullName>
    </submittedName>
</protein>
<keyword evidence="1" id="KW-0812">Transmembrane</keyword>
<evidence type="ECO:0000313" key="2">
    <source>
        <dbReference type="EMBL" id="ANA12925.1"/>
    </source>
</evidence>
<sequence length="175" mass="19221">MPEAPIPDWLAKEMRKCAEASIKSGFDAFYKTKDRALSILGWSVTIEIASIGVLVGTDHKFIWPAGVVVLGNAVVSTLCIYILMSAQMFPPSLTGSDIEDLCSKRGVSNQSELDVSISDALDTHYAQNRRKHKKRQKALCAAWVIFALTPVTGLFFLPSIGLTQRIQNMLGYMIG</sequence>
<gene>
    <name evidence="2" type="ORF">WG31_01945</name>
</gene>
<proteinExistence type="predicted"/>
<dbReference type="EMBL" id="CP011120">
    <property type="protein sequence ID" value="ANA12925.1"/>
    <property type="molecule type" value="Genomic_DNA"/>
</dbReference>